<sequence>MMRKVLLFVAATSTFYMGAAQAISANVTAGEHFTELSGGFGTQGAGLALNGSWARSDHNGQLGSLGATFGLPLGPFSAYAGGKALFLSPNDNSDGAALALGGGLSWQALPSLSIYGEAYGAPESFTSGSKSYVEGKAGARYTVFKPLSIDAGYRYIEMKGSHNNRNEKLADGWYLGAGLSF</sequence>
<organism evidence="2 3">
    <name type="scientific">Providencia heimbachae ATCC 35613</name>
    <dbReference type="NCBI Taxonomy" id="1354272"/>
    <lineage>
        <taxon>Bacteria</taxon>
        <taxon>Pseudomonadati</taxon>
        <taxon>Pseudomonadota</taxon>
        <taxon>Gammaproteobacteria</taxon>
        <taxon>Enterobacterales</taxon>
        <taxon>Morganellaceae</taxon>
        <taxon>Providencia</taxon>
    </lineage>
</organism>
<dbReference type="InterPro" id="IPR009998">
    <property type="entry name" value="YfaZ"/>
</dbReference>
<feature type="signal peptide" evidence="1">
    <location>
        <begin position="1"/>
        <end position="22"/>
    </location>
</feature>
<dbReference type="SUPFAM" id="SSF56925">
    <property type="entry name" value="OMPA-like"/>
    <property type="match status" value="1"/>
</dbReference>
<dbReference type="Pfam" id="PF07437">
    <property type="entry name" value="YfaZ"/>
    <property type="match status" value="1"/>
</dbReference>
<evidence type="ECO:0000256" key="1">
    <source>
        <dbReference type="SAM" id="SignalP"/>
    </source>
</evidence>
<dbReference type="AlphaFoldDB" id="A0A1B7JK45"/>
<comment type="caution">
    <text evidence="2">The sequence shown here is derived from an EMBL/GenBank/DDBJ whole genome shotgun (WGS) entry which is preliminary data.</text>
</comment>
<proteinExistence type="predicted"/>
<dbReference type="Proteomes" id="UP000078224">
    <property type="component" value="Unassembled WGS sequence"/>
</dbReference>
<keyword evidence="1" id="KW-0732">Signal</keyword>
<evidence type="ECO:0000313" key="3">
    <source>
        <dbReference type="Proteomes" id="UP000078224"/>
    </source>
</evidence>
<accession>A0A1B7JK45</accession>
<dbReference type="PATRIC" id="fig|1354272.4.peg.3739"/>
<keyword evidence="3" id="KW-1185">Reference proteome</keyword>
<dbReference type="InterPro" id="IPR011250">
    <property type="entry name" value="OMP/PagP_B-barrel"/>
</dbReference>
<reference evidence="2 3" key="1">
    <citation type="submission" date="2016-04" db="EMBL/GenBank/DDBJ databases">
        <title>ATOL: Assembling a taxonomically balanced genome-scale reconstruction of the evolutionary history of the Enterobacteriaceae.</title>
        <authorList>
            <person name="Plunkett G.III."/>
            <person name="Neeno-Eckwall E.C."/>
            <person name="Glasner J.D."/>
            <person name="Perna N.T."/>
        </authorList>
    </citation>
    <scope>NUCLEOTIDE SEQUENCE [LARGE SCALE GENOMIC DNA]</scope>
    <source>
        <strain evidence="2 3">ATCC 35613</strain>
    </source>
</reference>
<dbReference type="EMBL" id="LXEW01000048">
    <property type="protein sequence ID" value="OAT48222.1"/>
    <property type="molecule type" value="Genomic_DNA"/>
</dbReference>
<gene>
    <name evidence="2" type="ORF">M998_3657</name>
</gene>
<feature type="chain" id="PRO_5008595244" evidence="1">
    <location>
        <begin position="23"/>
        <end position="181"/>
    </location>
</feature>
<name>A0A1B7JK45_9GAMM</name>
<evidence type="ECO:0000313" key="2">
    <source>
        <dbReference type="EMBL" id="OAT48222.1"/>
    </source>
</evidence>
<protein>
    <submittedName>
        <fullName evidence="2">Putative exported protein</fullName>
    </submittedName>
</protein>